<organism evidence="4 5">
    <name type="scientific">Maudiozyma exigua</name>
    <name type="common">Yeast</name>
    <name type="synonym">Kazachstania exigua</name>
    <dbReference type="NCBI Taxonomy" id="34358"/>
    <lineage>
        <taxon>Eukaryota</taxon>
        <taxon>Fungi</taxon>
        <taxon>Dikarya</taxon>
        <taxon>Ascomycota</taxon>
        <taxon>Saccharomycotina</taxon>
        <taxon>Saccharomycetes</taxon>
        <taxon>Saccharomycetales</taxon>
        <taxon>Saccharomycetaceae</taxon>
        <taxon>Maudiozyma</taxon>
    </lineage>
</organism>
<dbReference type="InterPro" id="IPR007150">
    <property type="entry name" value="HUS1/Mec3"/>
</dbReference>
<dbReference type="PANTHER" id="PTHR12900">
    <property type="entry name" value="MITOTIC AND DNA DAMAGE CHECKPOINT PROTEIN HUS1"/>
    <property type="match status" value="1"/>
</dbReference>
<evidence type="ECO:0000256" key="1">
    <source>
        <dbReference type="ARBA" id="ARBA00004123"/>
    </source>
</evidence>
<sequence length="474" mass="53794">MKLRVAINDQISPEDYKLLRTTIATVASLRDTAVLRFTEEELVIISTSKDFLNDKSSSSSLRKETDQLWCHIPSSTFSLYSLVSARALNTITMEYNCAALLSAFKRYDKVIAQGSPTNFRLSLMNNPLWNQALPKFDEDGDALNPMHALSISFEEIVYVDSNSKNGDGGYDNDDMRHGGPRYSDNFDNKKVIVHNFKVPVKLLYKVQDYSIVEPNMVASSLILYELPPSSGTFGQAFHNFMKRIERFSNVNNIRLHSTSKRSLETHSDSEGDPDNRLMKTGDGNNQLKIVVDEDELHWHLDICWNGPLSGSLISDINESENLPQKKKQRTQQSASTFTLTRLNREMSPGNDTEIREKDDMFNIDESEVNIGTRLYDSTESSLLENDNDTTTDSRFNDISRMVERAEKDGNLIHEVIIRARDWKVCSRLYPACDNVILAISHDSSCIIRCMAEGDSAQEKHGEITYFITRSKPLL</sequence>
<comment type="caution">
    <text evidence="4">The sequence shown here is derived from an EMBL/GenBank/DDBJ whole genome shotgun (WGS) entry which is preliminary data.</text>
</comment>
<dbReference type="GO" id="GO:0006289">
    <property type="term" value="P:nucleotide-excision repair"/>
    <property type="evidence" value="ECO:0007669"/>
    <property type="project" value="TreeGrafter"/>
</dbReference>
<dbReference type="Pfam" id="PF04005">
    <property type="entry name" value="Hus1"/>
    <property type="match status" value="1"/>
</dbReference>
<dbReference type="GO" id="GO:0031573">
    <property type="term" value="P:mitotic intra-S DNA damage checkpoint signaling"/>
    <property type="evidence" value="ECO:0007669"/>
    <property type="project" value="TreeGrafter"/>
</dbReference>
<evidence type="ECO:0000313" key="4">
    <source>
        <dbReference type="EMBL" id="KAG0659771.1"/>
    </source>
</evidence>
<keyword evidence="2" id="KW-0539">Nucleus</keyword>
<dbReference type="EMBL" id="PUHR01000187">
    <property type="protein sequence ID" value="KAG0659771.1"/>
    <property type="molecule type" value="Genomic_DNA"/>
</dbReference>
<dbReference type="AlphaFoldDB" id="A0A9P6VZU4"/>
<dbReference type="GO" id="GO:0030896">
    <property type="term" value="C:checkpoint clamp complex"/>
    <property type="evidence" value="ECO:0007669"/>
    <property type="project" value="InterPro"/>
</dbReference>
<evidence type="ECO:0000313" key="5">
    <source>
        <dbReference type="Proteomes" id="UP000750334"/>
    </source>
</evidence>
<accession>A0A9P6VZU4</accession>
<evidence type="ECO:0000256" key="3">
    <source>
        <dbReference type="SAM" id="MobiDB-lite"/>
    </source>
</evidence>
<evidence type="ECO:0000256" key="2">
    <source>
        <dbReference type="ARBA" id="ARBA00023242"/>
    </source>
</evidence>
<dbReference type="Gene3D" id="3.70.10.10">
    <property type="match status" value="1"/>
</dbReference>
<dbReference type="GO" id="GO:0033314">
    <property type="term" value="P:mitotic DNA replication checkpoint signaling"/>
    <property type="evidence" value="ECO:0007669"/>
    <property type="project" value="TreeGrafter"/>
</dbReference>
<dbReference type="Proteomes" id="UP000750334">
    <property type="component" value="Unassembled WGS sequence"/>
</dbReference>
<name>A0A9P6VZU4_MAUEX</name>
<protein>
    <recommendedName>
        <fullName evidence="6">Checkpoint protein</fullName>
    </recommendedName>
</protein>
<comment type="subcellular location">
    <subcellularLocation>
        <location evidence="1">Nucleus</location>
    </subcellularLocation>
</comment>
<dbReference type="PANTHER" id="PTHR12900:SF0">
    <property type="entry name" value="CHECKPOINT PROTEIN"/>
    <property type="match status" value="1"/>
</dbReference>
<evidence type="ECO:0008006" key="6">
    <source>
        <dbReference type="Google" id="ProtNLM"/>
    </source>
</evidence>
<keyword evidence="5" id="KW-1185">Reference proteome</keyword>
<dbReference type="GO" id="GO:0044778">
    <property type="term" value="P:meiotic DNA integrity checkpoint signaling"/>
    <property type="evidence" value="ECO:0007669"/>
    <property type="project" value="TreeGrafter"/>
</dbReference>
<reference evidence="4 5" key="1">
    <citation type="submission" date="2020-11" db="EMBL/GenBank/DDBJ databases">
        <title>Kefir isolates.</title>
        <authorList>
            <person name="Marcisauskas S."/>
            <person name="Kim Y."/>
            <person name="Blasche S."/>
        </authorList>
    </citation>
    <scope>NUCLEOTIDE SEQUENCE [LARGE SCALE GENOMIC DNA]</scope>
    <source>
        <strain evidence="4 5">OG2</strain>
    </source>
</reference>
<dbReference type="GO" id="GO:0035861">
    <property type="term" value="C:site of double-strand break"/>
    <property type="evidence" value="ECO:0007669"/>
    <property type="project" value="TreeGrafter"/>
</dbReference>
<proteinExistence type="predicted"/>
<gene>
    <name evidence="4" type="ORF">C6P45_001754</name>
</gene>
<dbReference type="GO" id="GO:0000723">
    <property type="term" value="P:telomere maintenance"/>
    <property type="evidence" value="ECO:0007669"/>
    <property type="project" value="TreeGrafter"/>
</dbReference>
<feature type="compositionally biased region" description="Basic and acidic residues" evidence="3">
    <location>
        <begin position="261"/>
        <end position="279"/>
    </location>
</feature>
<dbReference type="OrthoDB" id="419537at2759"/>
<feature type="region of interest" description="Disordered" evidence="3">
    <location>
        <begin position="258"/>
        <end position="281"/>
    </location>
</feature>
<dbReference type="GO" id="GO:0000724">
    <property type="term" value="P:double-strand break repair via homologous recombination"/>
    <property type="evidence" value="ECO:0007669"/>
    <property type="project" value="TreeGrafter"/>
</dbReference>